<reference evidence="2 3" key="1">
    <citation type="submission" date="2023-04" db="EMBL/GenBank/DDBJ databases">
        <title>Genome of Basidiobolus ranarum AG-B5.</title>
        <authorList>
            <person name="Stajich J.E."/>
            <person name="Carter-House D."/>
            <person name="Gryganskyi A."/>
        </authorList>
    </citation>
    <scope>NUCLEOTIDE SEQUENCE [LARGE SCALE GENOMIC DNA]</scope>
    <source>
        <strain evidence="2 3">AG-B5</strain>
    </source>
</reference>
<comment type="caution">
    <text evidence="2">The sequence shown here is derived from an EMBL/GenBank/DDBJ whole genome shotgun (WGS) entry which is preliminary data.</text>
</comment>
<dbReference type="Proteomes" id="UP001479436">
    <property type="component" value="Unassembled WGS sequence"/>
</dbReference>
<protein>
    <submittedName>
        <fullName evidence="2">Uncharacterized protein</fullName>
    </submittedName>
</protein>
<evidence type="ECO:0000256" key="1">
    <source>
        <dbReference type="SAM" id="MobiDB-lite"/>
    </source>
</evidence>
<name>A0ABR2WNS0_9FUNG</name>
<proteinExistence type="predicted"/>
<keyword evidence="3" id="KW-1185">Reference proteome</keyword>
<feature type="region of interest" description="Disordered" evidence="1">
    <location>
        <begin position="40"/>
        <end position="64"/>
    </location>
</feature>
<feature type="compositionally biased region" description="Polar residues" evidence="1">
    <location>
        <begin position="40"/>
        <end position="53"/>
    </location>
</feature>
<sequence>MSGIVVSFVCLGVEKAYGTIGLEGSTHSCSPRWSSNFEPTKTGSFTESVSSAIFAQEERTEPQP</sequence>
<dbReference type="EMBL" id="JASJQH010000729">
    <property type="protein sequence ID" value="KAK9763119.1"/>
    <property type="molecule type" value="Genomic_DNA"/>
</dbReference>
<evidence type="ECO:0000313" key="3">
    <source>
        <dbReference type="Proteomes" id="UP001479436"/>
    </source>
</evidence>
<organism evidence="2 3">
    <name type="scientific">Basidiobolus ranarum</name>
    <dbReference type="NCBI Taxonomy" id="34480"/>
    <lineage>
        <taxon>Eukaryota</taxon>
        <taxon>Fungi</taxon>
        <taxon>Fungi incertae sedis</taxon>
        <taxon>Zoopagomycota</taxon>
        <taxon>Entomophthoromycotina</taxon>
        <taxon>Basidiobolomycetes</taxon>
        <taxon>Basidiobolales</taxon>
        <taxon>Basidiobolaceae</taxon>
        <taxon>Basidiobolus</taxon>
    </lineage>
</organism>
<accession>A0ABR2WNS0</accession>
<gene>
    <name evidence="2" type="ORF">K7432_010514</name>
</gene>
<evidence type="ECO:0000313" key="2">
    <source>
        <dbReference type="EMBL" id="KAK9763119.1"/>
    </source>
</evidence>